<organism evidence="4 5">
    <name type="scientific">Tumebacillus avium</name>
    <dbReference type="NCBI Taxonomy" id="1903704"/>
    <lineage>
        <taxon>Bacteria</taxon>
        <taxon>Bacillati</taxon>
        <taxon>Bacillota</taxon>
        <taxon>Bacilli</taxon>
        <taxon>Bacillales</taxon>
        <taxon>Alicyclobacillaceae</taxon>
        <taxon>Tumebacillus</taxon>
    </lineage>
</organism>
<dbReference type="Gene3D" id="1.10.10.1320">
    <property type="entry name" value="Anti-sigma factor, zinc-finger domain"/>
    <property type="match status" value="1"/>
</dbReference>
<dbReference type="OrthoDB" id="2079550at2"/>
<evidence type="ECO:0000313" key="4">
    <source>
        <dbReference type="EMBL" id="ARU61013.1"/>
    </source>
</evidence>
<dbReference type="KEGG" id="tum:CBW65_07865"/>
<feature type="domain" description="Putative zinc-finger" evidence="3">
    <location>
        <begin position="8"/>
        <end position="36"/>
    </location>
</feature>
<keyword evidence="5" id="KW-1185">Reference proteome</keyword>
<comment type="similarity">
    <text evidence="1">Belongs to the zinc-associated anti-sigma factor (ZAS) superfamily. Anti-sigma-W factor family.</text>
</comment>
<dbReference type="InterPro" id="IPR027383">
    <property type="entry name" value="Znf_put"/>
</dbReference>
<dbReference type="Proteomes" id="UP000195437">
    <property type="component" value="Chromosome"/>
</dbReference>
<sequence>MNQCPQEERIQSYLDGELSRDERKELARHLDTCTLCTQMLLELKRLAAWSDVSLQESLSPLPQEAEIDVEAAWTKFQTRLAAPATTFEEPQTIPSQPKRSWFTMAKKYQKWAAGAVAAAVVVSAMTIPQVQAAAGDLLSIFRVNNFEAVKINSEELRSIEQVFHGTEGGEKTIKGLGKFSVEKPIEHQGFEKAEDMKAAGYPVVPAPEGFAFTSGSYNPSFTVRMELDTEKANKMLNQLGAGVQFDNKLNGKTFALTMPETTNYHFSSGPWSYSYQVIGSLQLDVPADVDVEELRRTILSSPLIPSGVSKQLASIKDWKSTLPIPFIEGQDKVEDVTVGGHKGLFIQSNNHDGGALIWEQGGKIHNLESYNYSETDEDLTQKTKAFLLETAKLYN</sequence>
<accession>A0A1Y0INT0</accession>
<dbReference type="AlphaFoldDB" id="A0A1Y0INT0"/>
<evidence type="ECO:0000256" key="1">
    <source>
        <dbReference type="ARBA" id="ARBA00024353"/>
    </source>
</evidence>
<evidence type="ECO:0000313" key="5">
    <source>
        <dbReference type="Proteomes" id="UP000195437"/>
    </source>
</evidence>
<reference evidence="5" key="1">
    <citation type="submission" date="2017-05" db="EMBL/GenBank/DDBJ databases">
        <authorList>
            <person name="Sung H."/>
        </authorList>
    </citation>
    <scope>NUCLEOTIDE SEQUENCE [LARGE SCALE GENOMIC DNA]</scope>
    <source>
        <strain evidence="5">AR23208</strain>
    </source>
</reference>
<name>A0A1Y0INT0_9BACL</name>
<dbReference type="RefSeq" id="WP_087456398.1">
    <property type="nucleotide sequence ID" value="NZ_CP021434.1"/>
</dbReference>
<evidence type="ECO:0000259" key="3">
    <source>
        <dbReference type="Pfam" id="PF13490"/>
    </source>
</evidence>
<protein>
    <recommendedName>
        <fullName evidence="2">Anti-sigma-W factor RsiW</fullName>
    </recommendedName>
</protein>
<proteinExistence type="inferred from homology"/>
<dbReference type="InterPro" id="IPR041916">
    <property type="entry name" value="Anti_sigma_zinc_sf"/>
</dbReference>
<evidence type="ECO:0000256" key="2">
    <source>
        <dbReference type="ARBA" id="ARBA00024438"/>
    </source>
</evidence>
<dbReference type="EMBL" id="CP021434">
    <property type="protein sequence ID" value="ARU61013.1"/>
    <property type="molecule type" value="Genomic_DNA"/>
</dbReference>
<gene>
    <name evidence="4" type="ORF">CBW65_07865</name>
</gene>
<dbReference type="Pfam" id="PF13490">
    <property type="entry name" value="zf-HC2"/>
    <property type="match status" value="1"/>
</dbReference>